<dbReference type="PROSITE" id="PS50893">
    <property type="entry name" value="ABC_TRANSPORTER_2"/>
    <property type="match status" value="1"/>
</dbReference>
<comment type="caution">
    <text evidence="5">The sequence shown here is derived from an EMBL/GenBank/DDBJ whole genome shotgun (WGS) entry which is preliminary data.</text>
</comment>
<dbReference type="AlphaFoldDB" id="A0A3R8PI01"/>
<evidence type="ECO:0000256" key="2">
    <source>
        <dbReference type="ARBA" id="ARBA00022741"/>
    </source>
</evidence>
<evidence type="ECO:0000256" key="1">
    <source>
        <dbReference type="ARBA" id="ARBA00022448"/>
    </source>
</evidence>
<dbReference type="RefSeq" id="WP_125172554.1">
    <property type="nucleotide sequence ID" value="NZ_JAPJOD010000023.1"/>
</dbReference>
<dbReference type="SMART" id="SM00382">
    <property type="entry name" value="AAA"/>
    <property type="match status" value="1"/>
</dbReference>
<reference evidence="5 6" key="1">
    <citation type="submission" date="2018-01" db="EMBL/GenBank/DDBJ databases">
        <title>Twenty Corynebacterium bovis Genomes.</title>
        <authorList>
            <person name="Gulvik C.A."/>
        </authorList>
    </citation>
    <scope>NUCLEOTIDE SEQUENCE [LARGE SCALE GENOMIC DNA]</scope>
    <source>
        <strain evidence="5 6">F6900</strain>
    </source>
</reference>
<dbReference type="GO" id="GO:0016887">
    <property type="term" value="F:ATP hydrolysis activity"/>
    <property type="evidence" value="ECO:0007669"/>
    <property type="project" value="InterPro"/>
</dbReference>
<protein>
    <submittedName>
        <fullName evidence="5">ABC transporter ATP-binding protein</fullName>
    </submittedName>
</protein>
<evidence type="ECO:0000313" key="5">
    <source>
        <dbReference type="EMBL" id="RRO87414.1"/>
    </source>
</evidence>
<dbReference type="EMBL" id="PQNK01000003">
    <property type="protein sequence ID" value="RRO87414.1"/>
    <property type="molecule type" value="Genomic_DNA"/>
</dbReference>
<evidence type="ECO:0000256" key="3">
    <source>
        <dbReference type="ARBA" id="ARBA00022840"/>
    </source>
</evidence>
<dbReference type="GO" id="GO:0005524">
    <property type="term" value="F:ATP binding"/>
    <property type="evidence" value="ECO:0007669"/>
    <property type="project" value="UniProtKB-KW"/>
</dbReference>
<dbReference type="PANTHER" id="PTHR42734">
    <property type="entry name" value="METAL TRANSPORT SYSTEM ATP-BINDING PROTEIN TM_0124-RELATED"/>
    <property type="match status" value="1"/>
</dbReference>
<dbReference type="InterPro" id="IPR050153">
    <property type="entry name" value="Metal_Ion_Import_ABC"/>
</dbReference>
<dbReference type="Proteomes" id="UP000276526">
    <property type="component" value="Unassembled WGS sequence"/>
</dbReference>
<feature type="domain" description="ABC transporter" evidence="4">
    <location>
        <begin position="1"/>
        <end position="200"/>
    </location>
</feature>
<dbReference type="InterPro" id="IPR003593">
    <property type="entry name" value="AAA+_ATPase"/>
</dbReference>
<accession>A0A3R8PI01</accession>
<keyword evidence="1" id="KW-0813">Transport</keyword>
<proteinExistence type="predicted"/>
<sequence length="200" mass="21289">MTAPVLSLRDAAVAPLWEHLDLDVAPGEWVTVLGPNGAGKTTLLHVVLGTRRLTAGTVTTRGRVGYIPQQRMMGADIPLRARDLVGLSAGHGVLHRRRPAPGTVDAALAAVGALGYADRRVGVLSGGQQQLVRQAQALVDDPDLLLCDEPLLSLDVRAQAETVARLDRRRREHGTAVVCVTHGVEPVRAVTDRVVHLGEV</sequence>
<dbReference type="Gene3D" id="3.40.50.300">
    <property type="entry name" value="P-loop containing nucleotide triphosphate hydrolases"/>
    <property type="match status" value="1"/>
</dbReference>
<dbReference type="InterPro" id="IPR003439">
    <property type="entry name" value="ABC_transporter-like_ATP-bd"/>
</dbReference>
<keyword evidence="3 5" id="KW-0067">ATP-binding</keyword>
<keyword evidence="2" id="KW-0547">Nucleotide-binding</keyword>
<name>A0A3R8PI01_9CORY</name>
<evidence type="ECO:0000313" key="6">
    <source>
        <dbReference type="Proteomes" id="UP000276526"/>
    </source>
</evidence>
<evidence type="ECO:0000259" key="4">
    <source>
        <dbReference type="PROSITE" id="PS50893"/>
    </source>
</evidence>
<dbReference type="SUPFAM" id="SSF52540">
    <property type="entry name" value="P-loop containing nucleoside triphosphate hydrolases"/>
    <property type="match status" value="1"/>
</dbReference>
<dbReference type="Pfam" id="PF00005">
    <property type="entry name" value="ABC_tran"/>
    <property type="match status" value="1"/>
</dbReference>
<gene>
    <name evidence="5" type="ORF">CXF48_02450</name>
</gene>
<dbReference type="InterPro" id="IPR027417">
    <property type="entry name" value="P-loop_NTPase"/>
</dbReference>
<organism evidence="5 6">
    <name type="scientific">Corynebacterium bovis</name>
    <dbReference type="NCBI Taxonomy" id="36808"/>
    <lineage>
        <taxon>Bacteria</taxon>
        <taxon>Bacillati</taxon>
        <taxon>Actinomycetota</taxon>
        <taxon>Actinomycetes</taxon>
        <taxon>Mycobacteriales</taxon>
        <taxon>Corynebacteriaceae</taxon>
        <taxon>Corynebacterium</taxon>
    </lineage>
</organism>